<dbReference type="EMBL" id="BAABEO010000008">
    <property type="protein sequence ID" value="GAA3675531.1"/>
    <property type="molecule type" value="Genomic_DNA"/>
</dbReference>
<feature type="transmembrane region" description="Helical" evidence="1">
    <location>
        <begin position="12"/>
        <end position="37"/>
    </location>
</feature>
<evidence type="ECO:0000313" key="3">
    <source>
        <dbReference type="EMBL" id="GAA3675531.1"/>
    </source>
</evidence>
<dbReference type="RefSeq" id="WP_345149274.1">
    <property type="nucleotide sequence ID" value="NZ_BAABEO010000008.1"/>
</dbReference>
<feature type="transmembrane region" description="Helical" evidence="1">
    <location>
        <begin position="67"/>
        <end position="88"/>
    </location>
</feature>
<evidence type="ECO:0000259" key="2">
    <source>
        <dbReference type="Pfam" id="PF03733"/>
    </source>
</evidence>
<dbReference type="NCBIfam" id="NF008740">
    <property type="entry name" value="PRK11770.1-2"/>
    <property type="match status" value="1"/>
</dbReference>
<feature type="transmembrane region" description="Helical" evidence="1">
    <location>
        <begin position="94"/>
        <end position="114"/>
    </location>
</feature>
<dbReference type="Proteomes" id="UP001500752">
    <property type="component" value="Unassembled WGS sequence"/>
</dbReference>
<reference evidence="4" key="1">
    <citation type="journal article" date="2019" name="Int. J. Syst. Evol. Microbiol.">
        <title>The Global Catalogue of Microorganisms (GCM) 10K type strain sequencing project: providing services to taxonomists for standard genome sequencing and annotation.</title>
        <authorList>
            <consortium name="The Broad Institute Genomics Platform"/>
            <consortium name="The Broad Institute Genome Sequencing Center for Infectious Disease"/>
            <person name="Wu L."/>
            <person name="Ma J."/>
        </authorList>
    </citation>
    <scope>NUCLEOTIDE SEQUENCE [LARGE SCALE GENOMIC DNA]</scope>
    <source>
        <strain evidence="4">JCM 30742</strain>
    </source>
</reference>
<organism evidence="3 4">
    <name type="scientific">Arthrobacter ginkgonis</name>
    <dbReference type="NCBI Taxonomy" id="1630594"/>
    <lineage>
        <taxon>Bacteria</taxon>
        <taxon>Bacillati</taxon>
        <taxon>Actinomycetota</taxon>
        <taxon>Actinomycetes</taxon>
        <taxon>Micrococcales</taxon>
        <taxon>Micrococcaceae</taxon>
        <taxon>Arthrobacter</taxon>
    </lineage>
</organism>
<dbReference type="Pfam" id="PF03733">
    <property type="entry name" value="YccF"/>
    <property type="match status" value="2"/>
</dbReference>
<dbReference type="PANTHER" id="PTHR42903:SF1">
    <property type="entry name" value="INNER MEMBRANE PROTEIN YCCF"/>
    <property type="match status" value="1"/>
</dbReference>
<keyword evidence="1" id="KW-1133">Transmembrane helix</keyword>
<proteinExistence type="predicted"/>
<feature type="domain" description="Inner membrane component" evidence="2">
    <location>
        <begin position="73"/>
        <end position="123"/>
    </location>
</feature>
<dbReference type="InterPro" id="IPR005185">
    <property type="entry name" value="YccF"/>
</dbReference>
<evidence type="ECO:0000256" key="1">
    <source>
        <dbReference type="SAM" id="Phobius"/>
    </source>
</evidence>
<gene>
    <name evidence="3" type="ORF">GCM10023081_12430</name>
</gene>
<accession>A0ABP7C1Z8</accession>
<name>A0ABP7C1Z8_9MICC</name>
<comment type="caution">
    <text evidence="3">The sequence shown here is derived from an EMBL/GenBank/DDBJ whole genome shotgun (WGS) entry which is preliminary data.</text>
</comment>
<evidence type="ECO:0000313" key="4">
    <source>
        <dbReference type="Proteomes" id="UP001500752"/>
    </source>
</evidence>
<keyword evidence="1" id="KW-0812">Transmembrane</keyword>
<protein>
    <submittedName>
        <fullName evidence="3">YccF domain-containing protein</fullName>
    </submittedName>
</protein>
<feature type="domain" description="Inner membrane component" evidence="2">
    <location>
        <begin position="9"/>
        <end position="58"/>
    </location>
</feature>
<dbReference type="PANTHER" id="PTHR42903">
    <property type="entry name" value="INNER MEMBRANE PROTEIN YCCF"/>
    <property type="match status" value="1"/>
</dbReference>
<dbReference type="InterPro" id="IPR052937">
    <property type="entry name" value="Inner_membrane_protein"/>
</dbReference>
<sequence length="158" mass="17217">MSRILSNALNLIWLVFGGIWLALGYMLAGVVCCLLIVTIPYGIASFRIASYALWPFGRTVVDRGGRIGVVTSIGNLIWIVVAGIWIAIGHVLTSIPMFLSIIGIPLGIANLKMIPVSLAPLGKQIVEVDPVRVRWPCASDRVRKTNLTRDRHSGGGRW</sequence>
<keyword evidence="1" id="KW-0472">Membrane</keyword>
<keyword evidence="4" id="KW-1185">Reference proteome</keyword>